<dbReference type="KEGG" id="eus:EUTSA_v10010154mg"/>
<dbReference type="Pfam" id="PF01535">
    <property type="entry name" value="PPR"/>
    <property type="match status" value="5"/>
</dbReference>
<keyword evidence="4" id="KW-1185">Reference proteome</keyword>
<dbReference type="PROSITE" id="PS51375">
    <property type="entry name" value="PPR"/>
    <property type="match status" value="5"/>
</dbReference>
<dbReference type="InterPro" id="IPR002885">
    <property type="entry name" value="PPR_rpt"/>
</dbReference>
<dbReference type="AlphaFoldDB" id="V4M006"/>
<dbReference type="eggNOG" id="KOG4197">
    <property type="taxonomic scope" value="Eukaryota"/>
</dbReference>
<evidence type="ECO:0000313" key="4">
    <source>
        <dbReference type="Proteomes" id="UP000030689"/>
    </source>
</evidence>
<dbReference type="GO" id="GO:0099402">
    <property type="term" value="P:plant organ development"/>
    <property type="evidence" value="ECO:0007669"/>
    <property type="project" value="UniProtKB-ARBA"/>
</dbReference>
<dbReference type="NCBIfam" id="TIGR00756">
    <property type="entry name" value="PPR"/>
    <property type="match status" value="3"/>
</dbReference>
<feature type="repeat" description="PPR" evidence="2">
    <location>
        <begin position="55"/>
        <end position="89"/>
    </location>
</feature>
<accession>V4M006</accession>
<evidence type="ECO:0008006" key="5">
    <source>
        <dbReference type="Google" id="ProtNLM"/>
    </source>
</evidence>
<dbReference type="Proteomes" id="UP000030689">
    <property type="component" value="Unassembled WGS sequence"/>
</dbReference>
<dbReference type="FunFam" id="1.25.40.10:FF:002168">
    <property type="entry name" value="Pentatricopeptide repeat-containing protein At3g50420"/>
    <property type="match status" value="1"/>
</dbReference>
<evidence type="ECO:0000256" key="2">
    <source>
        <dbReference type="PROSITE-ProRule" id="PRU00708"/>
    </source>
</evidence>
<dbReference type="SUPFAM" id="SSF48452">
    <property type="entry name" value="TPR-like"/>
    <property type="match status" value="1"/>
</dbReference>
<feature type="repeat" description="PPR" evidence="2">
    <location>
        <begin position="289"/>
        <end position="323"/>
    </location>
</feature>
<dbReference type="Gene3D" id="1.25.40.10">
    <property type="entry name" value="Tetratricopeptide repeat domain"/>
    <property type="match status" value="6"/>
</dbReference>
<proteinExistence type="predicted"/>
<dbReference type="Pfam" id="PF13041">
    <property type="entry name" value="PPR_2"/>
    <property type="match status" value="3"/>
</dbReference>
<protein>
    <recommendedName>
        <fullName evidence="5">Pentacotripeptide-repeat region of PRORP domain-containing protein</fullName>
    </recommendedName>
</protein>
<reference evidence="3 4" key="1">
    <citation type="journal article" date="2013" name="Front. Plant Sci.">
        <title>The Reference Genome of the Halophytic Plant Eutrema salsugineum.</title>
        <authorList>
            <person name="Yang R."/>
            <person name="Jarvis D.E."/>
            <person name="Chen H."/>
            <person name="Beilstein M.A."/>
            <person name="Grimwood J."/>
            <person name="Jenkins J."/>
            <person name="Shu S."/>
            <person name="Prochnik S."/>
            <person name="Xin M."/>
            <person name="Ma C."/>
            <person name="Schmutz J."/>
            <person name="Wing R.A."/>
            <person name="Mitchell-Olds T."/>
            <person name="Schumaker K.S."/>
            <person name="Wang X."/>
        </authorList>
    </citation>
    <scope>NUCLEOTIDE SEQUENCE [LARGE SCALE GENOMIC DNA]</scope>
</reference>
<name>V4M006_EUTSA</name>
<organism evidence="3 4">
    <name type="scientific">Eutrema salsugineum</name>
    <name type="common">Saltwater cress</name>
    <name type="synonym">Sisymbrium salsugineum</name>
    <dbReference type="NCBI Taxonomy" id="72664"/>
    <lineage>
        <taxon>Eukaryota</taxon>
        <taxon>Viridiplantae</taxon>
        <taxon>Streptophyta</taxon>
        <taxon>Embryophyta</taxon>
        <taxon>Tracheophyta</taxon>
        <taxon>Spermatophyta</taxon>
        <taxon>Magnoliopsida</taxon>
        <taxon>eudicotyledons</taxon>
        <taxon>Gunneridae</taxon>
        <taxon>Pentapetalae</taxon>
        <taxon>rosids</taxon>
        <taxon>malvids</taxon>
        <taxon>Brassicales</taxon>
        <taxon>Brassicaceae</taxon>
        <taxon>Eutremeae</taxon>
        <taxon>Eutrema</taxon>
    </lineage>
</organism>
<evidence type="ECO:0000313" key="3">
    <source>
        <dbReference type="EMBL" id="ESQ45483.1"/>
    </source>
</evidence>
<feature type="repeat" description="PPR" evidence="2">
    <location>
        <begin position="492"/>
        <end position="526"/>
    </location>
</feature>
<dbReference type="FunFam" id="1.25.40.10:FF:000694">
    <property type="entry name" value="Pentatricopeptide repeat-containing protein At3g50420"/>
    <property type="match status" value="1"/>
</dbReference>
<dbReference type="InterPro" id="IPR046960">
    <property type="entry name" value="PPR_At4g14850-like_plant"/>
</dbReference>
<dbReference type="Gramene" id="ESQ45483">
    <property type="protein sequence ID" value="ESQ45483"/>
    <property type="gene ID" value="EUTSA_v10010154mg"/>
</dbReference>
<dbReference type="InterPro" id="IPR011990">
    <property type="entry name" value="TPR-like_helical_dom_sf"/>
</dbReference>
<dbReference type="EMBL" id="KI517435">
    <property type="protein sequence ID" value="ESQ45483.1"/>
    <property type="molecule type" value="Genomic_DNA"/>
</dbReference>
<dbReference type="Pfam" id="PF20431">
    <property type="entry name" value="E_motif"/>
    <property type="match status" value="1"/>
</dbReference>
<dbReference type="FunFam" id="1.25.40.10:FF:000285">
    <property type="entry name" value="Pentatricopeptide repeat-containing protein, chloroplastic"/>
    <property type="match status" value="1"/>
</dbReference>
<feature type="repeat" description="PPR" evidence="2">
    <location>
        <begin position="527"/>
        <end position="561"/>
    </location>
</feature>
<dbReference type="FunFam" id="1.25.40.10:FF:000158">
    <property type="entry name" value="pentatricopeptide repeat-containing protein At2g33680"/>
    <property type="match status" value="1"/>
</dbReference>
<keyword evidence="1" id="KW-0677">Repeat</keyword>
<dbReference type="GO" id="GO:0009451">
    <property type="term" value="P:RNA modification"/>
    <property type="evidence" value="ECO:0007669"/>
    <property type="project" value="InterPro"/>
</dbReference>
<dbReference type="PANTHER" id="PTHR24015">
    <property type="entry name" value="OS07G0578800 PROTEIN-RELATED"/>
    <property type="match status" value="1"/>
</dbReference>
<sequence length="724" mass="80374">MTMPTRKMSVHSAPRNFRKSSSVVELTRKCVSITALKRARQLHALVLTGGGTAESPYANNNLISMYARCGFLEQARNVFDKMPQRNVVSYNALYSAYSRSPDYASCAFSLITHMEFDSLRPNSSTFTSLVQVCAVAEDVLMGSSLHSQVIKLGFSDNVVVQTSVLGMYSSCGDLDSARRIFECVNDGDAVAWNAMIVGSLRNDKIEEGLMLFRSMLMSGVDPTQFTYSMVLNACSKLGSYSLGKVIHARIIVSDSLADLPVENALLDMYCSCGDMKEALYVFGRIRNPNLVSWNSIISGCSENGFGEEAILMYCRLQRRSTRRPDEYTFSAVISTTAEPERFIHGKLLHGQVMKLGYERSVFVGTTLLSMYFKNGEAESAQKVFGAITEKDIVLWTEMIVGQSRVGNSECAVQFFIEMYREKNRTDGFSLSSVLGACSDIAMLRQGEVFHSLSVKTGFDSVMSVCGALVDMYSKNGRYDTAESIFLLVSNPDLKCWNSMLGAYSQHGMVEEALNVFEQILANGLTPDAVTYLSLLVACSHSGSTRQGKFLWNQMKEKGIKAGFKHYSCMVSLVSKAGLLDEALELIEECLPENNQAELWRTLLSACVNTRNLQMGLYAAEQILRLDPEDTSTHILLSNLYAVYGRWEDVAEMRRKIRGLASTKDPGLSWIEVNNNSTQVFSSGDQSNPEVNQAQDELNRLKSNMLCKSSSNEQDPFFTRLVCSD</sequence>
<dbReference type="GO" id="GO:0003723">
    <property type="term" value="F:RNA binding"/>
    <property type="evidence" value="ECO:0007669"/>
    <property type="project" value="InterPro"/>
</dbReference>
<feature type="repeat" description="PPR" evidence="2">
    <location>
        <begin position="188"/>
        <end position="222"/>
    </location>
</feature>
<evidence type="ECO:0000256" key="1">
    <source>
        <dbReference type="ARBA" id="ARBA00022737"/>
    </source>
</evidence>
<gene>
    <name evidence="3" type="ORF">EUTSA_v10010154mg</name>
</gene>
<dbReference type="InterPro" id="IPR046848">
    <property type="entry name" value="E_motif"/>
</dbReference>
<dbReference type="PANTHER" id="PTHR24015:SF2017">
    <property type="entry name" value="PENTATRICOPEPTIDE REPEAT-CONTAINING PROTEIN"/>
    <property type="match status" value="1"/>
</dbReference>
<dbReference type="OMA" id="DPDLKCW"/>